<accession>A0A8J9ZNC4</accession>
<evidence type="ECO:0000256" key="4">
    <source>
        <dbReference type="HAMAP-Rule" id="MF_03057"/>
    </source>
</evidence>
<dbReference type="Proteomes" id="UP000838412">
    <property type="component" value="Chromosome 3"/>
</dbReference>
<dbReference type="InterPro" id="IPR005631">
    <property type="entry name" value="SDH"/>
</dbReference>
<evidence type="ECO:0000313" key="6">
    <source>
        <dbReference type="EMBL" id="CAH1257398.1"/>
    </source>
</evidence>
<dbReference type="AlphaFoldDB" id="A0A8J9ZNC4"/>
<comment type="subcellular location">
    <subcellularLocation>
        <location evidence="1 4">Mitochondrion matrix</location>
    </subcellularLocation>
</comment>
<dbReference type="GO" id="GO:0006099">
    <property type="term" value="P:tricarboxylic acid cycle"/>
    <property type="evidence" value="ECO:0007669"/>
    <property type="project" value="TreeGrafter"/>
</dbReference>
<evidence type="ECO:0000256" key="1">
    <source>
        <dbReference type="ARBA" id="ARBA00004305"/>
    </source>
</evidence>
<dbReference type="HAMAP" id="MF_03057">
    <property type="entry name" value="SDHAF2"/>
    <property type="match status" value="1"/>
</dbReference>
<dbReference type="Pfam" id="PF03937">
    <property type="entry name" value="Sdh5"/>
    <property type="match status" value="1"/>
</dbReference>
<evidence type="ECO:0000313" key="7">
    <source>
        <dbReference type="Proteomes" id="UP000838412"/>
    </source>
</evidence>
<dbReference type="GO" id="GO:0034553">
    <property type="term" value="P:mitochondrial respiratory chain complex II assembly"/>
    <property type="evidence" value="ECO:0007669"/>
    <property type="project" value="TreeGrafter"/>
</dbReference>
<dbReference type="Gene3D" id="1.10.150.250">
    <property type="entry name" value="Flavinator of succinate dehydrogenase"/>
    <property type="match status" value="1"/>
</dbReference>
<gene>
    <name evidence="6" type="primary">SDHAF2</name>
    <name evidence="6" type="ORF">BLAG_LOCUS15351</name>
</gene>
<evidence type="ECO:0000256" key="3">
    <source>
        <dbReference type="ARBA" id="ARBA00023186"/>
    </source>
</evidence>
<keyword evidence="7" id="KW-1185">Reference proteome</keyword>
<dbReference type="FunFam" id="1.10.150.250:FF:000002">
    <property type="entry name" value="Succinate dehydrogenase assembly factor 2, mitochondrial"/>
    <property type="match status" value="1"/>
</dbReference>
<dbReference type="EMBL" id="OV696688">
    <property type="protein sequence ID" value="CAH1257398.1"/>
    <property type="molecule type" value="Genomic_DNA"/>
</dbReference>
<dbReference type="SUPFAM" id="SSF109910">
    <property type="entry name" value="YgfY-like"/>
    <property type="match status" value="1"/>
</dbReference>
<protein>
    <recommendedName>
        <fullName evidence="4">Succinate dehydrogenase assembly factor 2, mitochondrial</fullName>
        <shortName evidence="4">SDH assembly factor 2</shortName>
        <shortName evidence="4">SDHAF2</shortName>
    </recommendedName>
</protein>
<dbReference type="InterPro" id="IPR028882">
    <property type="entry name" value="SDHAF2"/>
</dbReference>
<evidence type="ECO:0000256" key="5">
    <source>
        <dbReference type="SAM" id="MobiDB-lite"/>
    </source>
</evidence>
<comment type="similarity">
    <text evidence="4">Belongs to the SDHAF2 family.</text>
</comment>
<organism evidence="6 7">
    <name type="scientific">Branchiostoma lanceolatum</name>
    <name type="common">Common lancelet</name>
    <name type="synonym">Amphioxus lanceolatum</name>
    <dbReference type="NCBI Taxonomy" id="7740"/>
    <lineage>
        <taxon>Eukaryota</taxon>
        <taxon>Metazoa</taxon>
        <taxon>Chordata</taxon>
        <taxon>Cephalochordata</taxon>
        <taxon>Leptocardii</taxon>
        <taxon>Amphioxiformes</taxon>
        <taxon>Branchiostomatidae</taxon>
        <taxon>Branchiostoma</taxon>
    </lineage>
</organism>
<proteinExistence type="inferred from homology"/>
<dbReference type="PANTHER" id="PTHR12469">
    <property type="entry name" value="PROTEIN EMI5 HOMOLOG, MITOCHONDRIAL"/>
    <property type="match status" value="1"/>
</dbReference>
<evidence type="ECO:0000256" key="2">
    <source>
        <dbReference type="ARBA" id="ARBA00023128"/>
    </source>
</evidence>
<keyword evidence="2 4" id="KW-0496">Mitochondrion</keyword>
<dbReference type="PANTHER" id="PTHR12469:SF2">
    <property type="entry name" value="SUCCINATE DEHYDROGENASE ASSEMBLY FACTOR 2, MITOCHONDRIAL"/>
    <property type="match status" value="1"/>
</dbReference>
<dbReference type="GO" id="GO:0005759">
    <property type="term" value="C:mitochondrial matrix"/>
    <property type="evidence" value="ECO:0007669"/>
    <property type="project" value="UniProtKB-SubCell"/>
</dbReference>
<dbReference type="GO" id="GO:0010719">
    <property type="term" value="P:negative regulation of epithelial to mesenchymal transition"/>
    <property type="evidence" value="ECO:0007669"/>
    <property type="project" value="UniProtKB-ARBA"/>
</dbReference>
<dbReference type="OrthoDB" id="284292at2759"/>
<reference evidence="6" key="1">
    <citation type="submission" date="2022-01" db="EMBL/GenBank/DDBJ databases">
        <authorList>
            <person name="Braso-Vives M."/>
        </authorList>
    </citation>
    <scope>NUCLEOTIDE SEQUENCE</scope>
</reference>
<dbReference type="InterPro" id="IPR036714">
    <property type="entry name" value="SDH_sf"/>
</dbReference>
<name>A0A8J9ZNC4_BRALA</name>
<keyword evidence="3 4" id="KW-0143">Chaperone</keyword>
<dbReference type="GO" id="GO:0006121">
    <property type="term" value="P:mitochondrial electron transport, succinate to ubiquinone"/>
    <property type="evidence" value="ECO:0007669"/>
    <property type="project" value="UniProtKB-UniRule"/>
</dbReference>
<comment type="function">
    <text evidence="4">Plays an essential role in the assembly of succinate dehydrogenase (SDH), an enzyme complex (also referred to as respiratory complex II) that is a component of both the tricarboxylic acid (TCA) cycle and the mitochondrial electron transport chain, and which couples the oxidation of succinate to fumarate with the reduction of ubiquinone (coenzyme Q) to ubiquinol. Required for flavinylation (covalent attachment of FAD) of the flavoprotein subunit of the SDH catalytic dimer.</text>
</comment>
<sequence>MAVTLRRLYGVSRLVLTNTQPWLHTRRVPPAASMVRPYTSGKDSSQPPPDPPMDRMDIVMSMEPAIPIYAPKQNEPFETRRARLLYQSRKRGMLENGLLFSTFADRYLNKLDEQQLKLYDRLINEPSNDWEIYYWVTGAKPTPEEYNNEVMDMLKQHAQNKNMEQRFRQPDLTEQ</sequence>
<comment type="subunit">
    <text evidence="4">Interacts with the flavoprotein subunit within the SDH catalytic dimer.</text>
</comment>
<feature type="region of interest" description="Disordered" evidence="5">
    <location>
        <begin position="33"/>
        <end position="54"/>
    </location>
</feature>